<dbReference type="Pfam" id="PF00441">
    <property type="entry name" value="Acyl-CoA_dh_1"/>
    <property type="match status" value="1"/>
</dbReference>
<proteinExistence type="inferred from homology"/>
<dbReference type="PANTHER" id="PTHR43884">
    <property type="entry name" value="ACYL-COA DEHYDROGENASE"/>
    <property type="match status" value="1"/>
</dbReference>
<comment type="catalytic activity">
    <reaction evidence="6">
        <text>a 2,3-saturated acyl-CoA + A = a 2,3-dehydroacyl-CoA + AH2</text>
        <dbReference type="Rhea" id="RHEA:48608"/>
        <dbReference type="ChEBI" id="CHEBI:13193"/>
        <dbReference type="ChEBI" id="CHEBI:17499"/>
        <dbReference type="ChEBI" id="CHEBI:60015"/>
        <dbReference type="ChEBI" id="CHEBI:65111"/>
    </reaction>
</comment>
<dbReference type="Gene3D" id="2.40.110.10">
    <property type="entry name" value="Butyryl-CoA Dehydrogenase, subunit A, domain 2"/>
    <property type="match status" value="1"/>
</dbReference>
<accession>A0A0B6WZ85</accession>
<evidence type="ECO:0000256" key="7">
    <source>
        <dbReference type="RuleBase" id="RU362125"/>
    </source>
</evidence>
<evidence type="ECO:0000256" key="3">
    <source>
        <dbReference type="ARBA" id="ARBA00022630"/>
    </source>
</evidence>
<dbReference type="FunFam" id="1.10.540.10:FF:000001">
    <property type="entry name" value="Very long-chain-specific acyl-CoA dehydrogenase, mitochondrial"/>
    <property type="match status" value="1"/>
</dbReference>
<name>A0A0B6WZ85_9BACT</name>
<dbReference type="GO" id="GO:0050660">
    <property type="term" value="F:flavin adenine dinucleotide binding"/>
    <property type="evidence" value="ECO:0007669"/>
    <property type="project" value="InterPro"/>
</dbReference>
<reference evidence="12 13" key="2">
    <citation type="submission" date="2015-01" db="EMBL/GenBank/DDBJ databases">
        <title>Complete genome sequence of Pyrinomonas methylaliphatogenes type strain K22T.</title>
        <authorList>
            <person name="Lee K.C.Y."/>
            <person name="Power J.F."/>
            <person name="Dunfield P.F."/>
            <person name="Morgan X.C."/>
            <person name="Huttenhower C."/>
            <person name="Stott M.B."/>
        </authorList>
    </citation>
    <scope>NUCLEOTIDE SEQUENCE [LARGE SCALE GENOMIC DNA]</scope>
    <source>
        <strain evidence="12 13">K22</strain>
    </source>
</reference>
<keyword evidence="3 7" id="KW-0285">Flavoprotein</keyword>
<dbReference type="InterPro" id="IPR006089">
    <property type="entry name" value="Acyl-CoA_DH_CS"/>
</dbReference>
<dbReference type="Proteomes" id="UP000031518">
    <property type="component" value="Unassembled WGS sequence"/>
</dbReference>
<gene>
    <name evidence="12" type="ORF">PYK22_02461</name>
</gene>
<sequence length="593" mass="64987">MSAVLEHKDLIAGGSFLIEERAPEEILTPEDFTEEQRMIADTTRQFVDSEVRPAIPQLERHDWDLARALLRKAGELGLLGANVPEEYGGLGLDQTSGTLISENVGRSASFAVTFGAQTGIGMLPILYFGTEEAKRKYLPRLVTGELVAAYALTEAGSGSDALAAKTTARLSEDGRHYILNGEKMWISNGGFADVFVVFAKVDGEKFSGFIVERGPGLTNGAEEHKMGIKGSSTTALILSDVKTPVENLLGEVGKGHKIAFNILNIGRFKLGASCLGGMKLMLHESIRYANERHQFGRPISSFGAIKSKLAEMAIKTWVGESVVYRTVGLIEAAIKATAHDAESKLRAIEEYAAECSIIKVMLSEYCDEVADEMVQIYGGYGYSADYPAERAYRDSRINRIFEGTNEINRMLIPGMLMKRAMQGRLALLPAAQRLMDEVLQPAPASFDEEDGLLVAEHKLAQNAKKIALMTLGTAVQKYMQALEDQQEILMSVADIIMDAYAMETAILRARRIATRDGEEAAARYVAMARVFCHDAIERVETNARVALAAMSEGDELRTLLAALRRFAKRTPANAVAARRRIADAFIEANRYLD</sequence>
<evidence type="ECO:0000256" key="1">
    <source>
        <dbReference type="ARBA" id="ARBA00001974"/>
    </source>
</evidence>
<keyword evidence="4 7" id="KW-0274">FAD</keyword>
<dbReference type="InterPro" id="IPR009075">
    <property type="entry name" value="AcylCo_DH/oxidase_C"/>
</dbReference>
<evidence type="ECO:0000256" key="5">
    <source>
        <dbReference type="ARBA" id="ARBA00023002"/>
    </source>
</evidence>
<dbReference type="InterPro" id="IPR009100">
    <property type="entry name" value="AcylCoA_DH/oxidase_NM_dom_sf"/>
</dbReference>
<dbReference type="PROSITE" id="PS00073">
    <property type="entry name" value="ACYL_COA_DH_2"/>
    <property type="match status" value="1"/>
</dbReference>
<evidence type="ECO:0000256" key="2">
    <source>
        <dbReference type="ARBA" id="ARBA00009347"/>
    </source>
</evidence>
<dbReference type="InterPro" id="IPR036250">
    <property type="entry name" value="AcylCo_DH-like_C"/>
</dbReference>
<dbReference type="GO" id="GO:0016937">
    <property type="term" value="F:short-chain fatty acyl-CoA dehydrogenase activity"/>
    <property type="evidence" value="ECO:0007669"/>
    <property type="project" value="UniProtKB-EC"/>
</dbReference>
<dbReference type="InterPro" id="IPR006091">
    <property type="entry name" value="Acyl-CoA_Oxase/DH_mid-dom"/>
</dbReference>
<dbReference type="SUPFAM" id="SSF56645">
    <property type="entry name" value="Acyl-CoA dehydrogenase NM domain-like"/>
    <property type="match status" value="1"/>
</dbReference>
<dbReference type="Gene3D" id="1.20.140.10">
    <property type="entry name" value="Butyryl-CoA Dehydrogenase, subunit A, domain 3"/>
    <property type="match status" value="2"/>
</dbReference>
<evidence type="ECO:0000313" key="13">
    <source>
        <dbReference type="Proteomes" id="UP000031518"/>
    </source>
</evidence>
<dbReference type="FunFam" id="1.20.140.10:FF:000019">
    <property type="entry name" value="Acyl-CoA dehydrogenase"/>
    <property type="match status" value="1"/>
</dbReference>
<dbReference type="PANTHER" id="PTHR43884:SF12">
    <property type="entry name" value="ISOVALERYL-COA DEHYDROGENASE, MITOCHONDRIAL-RELATED"/>
    <property type="match status" value="1"/>
</dbReference>
<dbReference type="PROSITE" id="PS00072">
    <property type="entry name" value="ACYL_COA_DH_1"/>
    <property type="match status" value="1"/>
</dbReference>
<dbReference type="InterPro" id="IPR049426">
    <property type="entry name" value="Acyl-CoA-dh-like_C"/>
</dbReference>
<organism evidence="12 13">
    <name type="scientific">Pyrinomonas methylaliphatogenes</name>
    <dbReference type="NCBI Taxonomy" id="454194"/>
    <lineage>
        <taxon>Bacteria</taxon>
        <taxon>Pseudomonadati</taxon>
        <taxon>Acidobacteriota</taxon>
        <taxon>Blastocatellia</taxon>
        <taxon>Blastocatellales</taxon>
        <taxon>Pyrinomonadaceae</taxon>
        <taxon>Pyrinomonas</taxon>
    </lineage>
</organism>
<evidence type="ECO:0000259" key="9">
    <source>
        <dbReference type="Pfam" id="PF02770"/>
    </source>
</evidence>
<dbReference type="Pfam" id="PF02770">
    <property type="entry name" value="Acyl-CoA_dh_M"/>
    <property type="match status" value="1"/>
</dbReference>
<dbReference type="EC" id="1.3.8.1" evidence="12"/>
<feature type="domain" description="Acyl-CoA dehydrogenase/oxidase N-terminal" evidence="10">
    <location>
        <begin position="33"/>
        <end position="145"/>
    </location>
</feature>
<protein>
    <submittedName>
        <fullName evidence="12">Acyl-CoA dehydrogenase</fullName>
        <ecNumber evidence="12">1.3.8.1</ecNumber>
    </submittedName>
</protein>
<comment type="cofactor">
    <cofactor evidence="1 7">
        <name>FAD</name>
        <dbReference type="ChEBI" id="CHEBI:57692"/>
    </cofactor>
</comment>
<evidence type="ECO:0000256" key="6">
    <source>
        <dbReference type="ARBA" id="ARBA00052546"/>
    </source>
</evidence>
<dbReference type="AlphaFoldDB" id="A0A0B6WZ85"/>
<feature type="domain" description="Acyl-CoA dehydrogenase-like C-terminal" evidence="11">
    <location>
        <begin position="462"/>
        <end position="565"/>
    </location>
</feature>
<dbReference type="InterPro" id="IPR013786">
    <property type="entry name" value="AcylCoA_DH/ox_N"/>
</dbReference>
<keyword evidence="5 7" id="KW-0560">Oxidoreductase</keyword>
<dbReference type="EMBL" id="CBXV010000008">
    <property type="protein sequence ID" value="CDM66431.1"/>
    <property type="molecule type" value="Genomic_DNA"/>
</dbReference>
<dbReference type="FunFam" id="2.40.110.10:FF:000006">
    <property type="entry name" value="very long-chain specific acyl-CoA dehydrogenase, mitochondrial"/>
    <property type="match status" value="1"/>
</dbReference>
<dbReference type="Pfam" id="PF02771">
    <property type="entry name" value="Acyl-CoA_dh_N"/>
    <property type="match status" value="1"/>
</dbReference>
<dbReference type="InterPro" id="IPR037069">
    <property type="entry name" value="AcylCoA_DH/ox_N_sf"/>
</dbReference>
<feature type="domain" description="Acyl-CoA dehydrogenase/oxidase C-terminal" evidence="8">
    <location>
        <begin position="253"/>
        <end position="412"/>
    </location>
</feature>
<dbReference type="RefSeq" id="WP_041977686.1">
    <property type="nucleotide sequence ID" value="NZ_CBXV010000008.1"/>
</dbReference>
<evidence type="ECO:0000259" key="10">
    <source>
        <dbReference type="Pfam" id="PF02771"/>
    </source>
</evidence>
<dbReference type="InterPro" id="IPR046373">
    <property type="entry name" value="Acyl-CoA_Oxase/DH_mid-dom_sf"/>
</dbReference>
<dbReference type="OrthoDB" id="105706at2"/>
<dbReference type="Pfam" id="PF21263">
    <property type="entry name" value="Acyl-CoA-dh_C"/>
    <property type="match status" value="1"/>
</dbReference>
<evidence type="ECO:0000259" key="11">
    <source>
        <dbReference type="Pfam" id="PF21263"/>
    </source>
</evidence>
<comment type="similarity">
    <text evidence="2 7">Belongs to the acyl-CoA dehydrogenase family.</text>
</comment>
<evidence type="ECO:0000313" key="12">
    <source>
        <dbReference type="EMBL" id="CDM66431.1"/>
    </source>
</evidence>
<feature type="domain" description="Acyl-CoA oxidase/dehydrogenase middle" evidence="9">
    <location>
        <begin position="149"/>
        <end position="241"/>
    </location>
</feature>
<reference evidence="12 13" key="1">
    <citation type="submission" date="2013-12" db="EMBL/GenBank/DDBJ databases">
        <authorList>
            <person name="Stott M."/>
        </authorList>
    </citation>
    <scope>NUCLEOTIDE SEQUENCE [LARGE SCALE GENOMIC DNA]</scope>
    <source>
        <strain evidence="12 13">K22</strain>
    </source>
</reference>
<evidence type="ECO:0000259" key="8">
    <source>
        <dbReference type="Pfam" id="PF00441"/>
    </source>
</evidence>
<dbReference type="Gene3D" id="1.10.540.10">
    <property type="entry name" value="Acyl-CoA dehydrogenase/oxidase, N-terminal domain"/>
    <property type="match status" value="1"/>
</dbReference>
<evidence type="ECO:0000256" key="4">
    <source>
        <dbReference type="ARBA" id="ARBA00022827"/>
    </source>
</evidence>
<keyword evidence="13" id="KW-1185">Reference proteome</keyword>
<dbReference type="SUPFAM" id="SSF47203">
    <property type="entry name" value="Acyl-CoA dehydrogenase C-terminal domain-like"/>
    <property type="match status" value="1"/>
</dbReference>
<dbReference type="STRING" id="454194.PYK22_02461"/>